<dbReference type="Gene3D" id="3.40.50.880">
    <property type="match status" value="1"/>
</dbReference>
<sequence length="801" mass="84515">MSGWVVVMVIVTAAGTAVWRWRRVDCPAAGAGRASVWLGLRMAAIAGAAWVLAGHGVAEREAGEAADDGGAVTLLVDTSASMSEADVVGDDGQAMSRWSALTAGWLSEAQLGRLSEAGDVRVLGFDADVRPMETAGLADHEPSGDQTRLFAALDEALTSSAARGEGSPVFVVLSDGHDTERGRDPAVTRRLAEAGATVHVVPVGEVDGSPGLAVQAWVDADVLLSGETTMLHVQLWPRGLGEREVAVEVSYEGEVVASRRVWLDEGGVTEAVAFEIEPGAISGGLPGLPGAGGPTDGVRGLWGDEDGDGGAEGGGVTVHGYEVRVSPVDERAGDEAEFESSTARSVVFVQVTGDRLRVLMLEGEPYWETRWLGRVLRDDAQVALHAVHQLGGGRRIVQRPAAGGVDFDADALDGAALSAFDVVVLGRRVERFFPGEAARGLVDFVREHGGAVVLARGRPFDVTTEAGAAAMAVFEPIAPVEWGEAQVAGLALRLTEAGAASPLLQFDALGELADADADMADVLTTRLPGMLAATRVVRERSASVVLMRQAAGDDDSPGMAAVVQLSAGRGRVLAVLTDGLWRWAMLPSELQAYETVYHLFWSRAVRWLAGAGDFLPGQAVSLSLERLAVEPGEAVGVTVSTRYVSPDFEPRLRVTGPSGEVRAVTLARDDRRASSFRGSYQSDEAGVHRFELTAAADEAGELADVSAEARLMVTERSVERLDPSARLSVLAELAAATGGKRFELGEAGRLLADMADRRLARTEAEPTRPRSWSGLGRWQVLAMIVGCLTLEWWGRRRAGLV</sequence>
<dbReference type="SUPFAM" id="SSF53300">
    <property type="entry name" value="vWA-like"/>
    <property type="match status" value="1"/>
</dbReference>
<dbReference type="EMBL" id="JBGUBD010000001">
    <property type="protein sequence ID" value="MFA9476910.1"/>
    <property type="molecule type" value="Genomic_DNA"/>
</dbReference>
<reference evidence="1 2" key="1">
    <citation type="submission" date="2024-08" db="EMBL/GenBank/DDBJ databases">
        <title>Whole-genome sequencing of halo(alkali)philic microorganisms from hypersaline lakes.</title>
        <authorList>
            <person name="Sorokin D.Y."/>
            <person name="Merkel A.Y."/>
            <person name="Messina E."/>
            <person name="Yakimov M."/>
        </authorList>
    </citation>
    <scope>NUCLEOTIDE SEQUENCE [LARGE SCALE GENOMIC DNA]</scope>
    <source>
        <strain evidence="1 2">AB-hyl4</strain>
    </source>
</reference>
<evidence type="ECO:0008006" key="3">
    <source>
        <dbReference type="Google" id="ProtNLM"/>
    </source>
</evidence>
<proteinExistence type="predicted"/>
<dbReference type="Proteomes" id="UP001575105">
    <property type="component" value="Unassembled WGS sequence"/>
</dbReference>
<organism evidence="1 2">
    <name type="scientific">Natronomicrosphaera hydrolytica</name>
    <dbReference type="NCBI Taxonomy" id="3242702"/>
    <lineage>
        <taxon>Bacteria</taxon>
        <taxon>Pseudomonadati</taxon>
        <taxon>Planctomycetota</taxon>
        <taxon>Phycisphaerae</taxon>
        <taxon>Phycisphaerales</taxon>
        <taxon>Phycisphaeraceae</taxon>
        <taxon>Natronomicrosphaera</taxon>
    </lineage>
</organism>
<dbReference type="RefSeq" id="WP_425343835.1">
    <property type="nucleotide sequence ID" value="NZ_JBGUBD010000001.1"/>
</dbReference>
<evidence type="ECO:0000313" key="1">
    <source>
        <dbReference type="EMBL" id="MFA9476910.1"/>
    </source>
</evidence>
<accession>A0ABV4TZY5</accession>
<name>A0ABV4TZY5_9BACT</name>
<dbReference type="Gene3D" id="3.40.50.410">
    <property type="entry name" value="von Willebrand factor, type A domain"/>
    <property type="match status" value="1"/>
</dbReference>
<dbReference type="PANTHER" id="PTHR37947:SF1">
    <property type="entry name" value="BLL2462 PROTEIN"/>
    <property type="match status" value="1"/>
</dbReference>
<evidence type="ECO:0000313" key="2">
    <source>
        <dbReference type="Proteomes" id="UP001575105"/>
    </source>
</evidence>
<protein>
    <recommendedName>
        <fullName evidence="3">VWFA domain-containing protein</fullName>
    </recommendedName>
</protein>
<dbReference type="PANTHER" id="PTHR37947">
    <property type="entry name" value="BLL2462 PROTEIN"/>
    <property type="match status" value="1"/>
</dbReference>
<dbReference type="InterPro" id="IPR036465">
    <property type="entry name" value="vWFA_dom_sf"/>
</dbReference>
<gene>
    <name evidence="1" type="ORF">ACERK3_01255</name>
</gene>
<dbReference type="SUPFAM" id="SSF52317">
    <property type="entry name" value="Class I glutamine amidotransferase-like"/>
    <property type="match status" value="1"/>
</dbReference>
<keyword evidence="2" id="KW-1185">Reference proteome</keyword>
<comment type="caution">
    <text evidence="1">The sequence shown here is derived from an EMBL/GenBank/DDBJ whole genome shotgun (WGS) entry which is preliminary data.</text>
</comment>
<dbReference type="InterPro" id="IPR029062">
    <property type="entry name" value="Class_I_gatase-like"/>
</dbReference>